<evidence type="ECO:0000313" key="2">
    <source>
        <dbReference type="Proteomes" id="UP000799779"/>
    </source>
</evidence>
<organism evidence="1 2">
    <name type="scientific">Amniculicola lignicola CBS 123094</name>
    <dbReference type="NCBI Taxonomy" id="1392246"/>
    <lineage>
        <taxon>Eukaryota</taxon>
        <taxon>Fungi</taxon>
        <taxon>Dikarya</taxon>
        <taxon>Ascomycota</taxon>
        <taxon>Pezizomycotina</taxon>
        <taxon>Dothideomycetes</taxon>
        <taxon>Pleosporomycetidae</taxon>
        <taxon>Pleosporales</taxon>
        <taxon>Amniculicolaceae</taxon>
        <taxon>Amniculicola</taxon>
    </lineage>
</organism>
<proteinExistence type="predicted"/>
<keyword evidence="2" id="KW-1185">Reference proteome</keyword>
<protein>
    <submittedName>
        <fullName evidence="1">Uncharacterized protein</fullName>
    </submittedName>
</protein>
<dbReference type="AlphaFoldDB" id="A0A6A5WH38"/>
<dbReference type="Proteomes" id="UP000799779">
    <property type="component" value="Unassembled WGS sequence"/>
</dbReference>
<evidence type="ECO:0000313" key="1">
    <source>
        <dbReference type="EMBL" id="KAF2000757.1"/>
    </source>
</evidence>
<accession>A0A6A5WH38</accession>
<dbReference type="EMBL" id="ML977587">
    <property type="protein sequence ID" value="KAF2000757.1"/>
    <property type="molecule type" value="Genomic_DNA"/>
</dbReference>
<sequence length="368" mass="38111">MLFPHPPAAQAHAVYSSTSCTSSISSTGAPYYPSANSSSTASPYYPTSSSVVSSTSCTSTISSTGGPYYPSSSSTGAPYYPSSSSSATPYYPVSSSSSVPYYYSTGGYTNSSSTSCTGSSTLSKSTIAYPTLSSSSSSHGAYYPSSTVDAYPSSSDITIAYPVYPVTTGKPSYYSSEYPGTVTTTTITTKYVDICPTGYITKTATITSTYTVCHKCEAKPTPSGVPEGWYTTVTVYQHSTVTLTKPYEEYPATSAEAVAYPSKGAEYEVTPEEYTSAAEVPAAYPTTIEATSTVYQYITLTKIPVPAVPTYPPYAPSNGTTVYAPTGSASATGAAYTSSVPVEFTGATSRFSVGMTAVAVLVAGLLAL</sequence>
<gene>
    <name evidence="1" type="ORF">P154DRAFT_575805</name>
</gene>
<reference evidence="1" key="1">
    <citation type="journal article" date="2020" name="Stud. Mycol.">
        <title>101 Dothideomycetes genomes: a test case for predicting lifestyles and emergence of pathogens.</title>
        <authorList>
            <person name="Haridas S."/>
            <person name="Albert R."/>
            <person name="Binder M."/>
            <person name="Bloem J."/>
            <person name="Labutti K."/>
            <person name="Salamov A."/>
            <person name="Andreopoulos B."/>
            <person name="Baker S."/>
            <person name="Barry K."/>
            <person name="Bills G."/>
            <person name="Bluhm B."/>
            <person name="Cannon C."/>
            <person name="Castanera R."/>
            <person name="Culley D."/>
            <person name="Daum C."/>
            <person name="Ezra D."/>
            <person name="Gonzalez J."/>
            <person name="Henrissat B."/>
            <person name="Kuo A."/>
            <person name="Liang C."/>
            <person name="Lipzen A."/>
            <person name="Lutzoni F."/>
            <person name="Magnuson J."/>
            <person name="Mondo S."/>
            <person name="Nolan M."/>
            <person name="Ohm R."/>
            <person name="Pangilinan J."/>
            <person name="Park H.-J."/>
            <person name="Ramirez L."/>
            <person name="Alfaro M."/>
            <person name="Sun H."/>
            <person name="Tritt A."/>
            <person name="Yoshinaga Y."/>
            <person name="Zwiers L.-H."/>
            <person name="Turgeon B."/>
            <person name="Goodwin S."/>
            <person name="Spatafora J."/>
            <person name="Crous P."/>
            <person name="Grigoriev I."/>
        </authorList>
    </citation>
    <scope>NUCLEOTIDE SEQUENCE</scope>
    <source>
        <strain evidence="1">CBS 123094</strain>
    </source>
</reference>
<name>A0A6A5WH38_9PLEO</name>